<evidence type="ECO:0000256" key="2">
    <source>
        <dbReference type="ARBA" id="ARBA00008412"/>
    </source>
</evidence>
<comment type="subcellular location">
    <subcellularLocation>
        <location evidence="1">Membrane</location>
        <topology evidence="1">Multi-pass membrane protein</topology>
    </subcellularLocation>
</comment>
<evidence type="ECO:0000313" key="7">
    <source>
        <dbReference type="EMBL" id="AFZ35951.1"/>
    </source>
</evidence>
<dbReference type="eggNOG" id="COG2211">
    <property type="taxonomic scope" value="Bacteria"/>
</dbReference>
<dbReference type="RefSeq" id="WP_015193619.1">
    <property type="nucleotide sequence ID" value="NC_019748.1"/>
</dbReference>
<reference evidence="8" key="1">
    <citation type="journal article" date="2013" name="Proc. Natl. Acad. Sci. U.S.A.">
        <title>Improving the coverage of the cyanobacterial phylum using diversity-driven genome sequencing.</title>
        <authorList>
            <person name="Shih P.M."/>
            <person name="Wu D."/>
            <person name="Latifi A."/>
            <person name="Axen S.D."/>
            <person name="Fewer D.P."/>
            <person name="Talla E."/>
            <person name="Calteau A."/>
            <person name="Cai F."/>
            <person name="Tandeau de Marsac N."/>
            <person name="Rippka R."/>
            <person name="Herdman M."/>
            <person name="Sivonen K."/>
            <person name="Coursin T."/>
            <person name="Laurent T."/>
            <person name="Goodwin L."/>
            <person name="Nolan M."/>
            <person name="Davenport K.W."/>
            <person name="Han C.S."/>
            <person name="Rubin E.M."/>
            <person name="Eisen J.A."/>
            <person name="Woyke T."/>
            <person name="Gugger M."/>
            <person name="Kerfeld C.A."/>
        </authorList>
    </citation>
    <scope>NUCLEOTIDE SEQUENCE [LARGE SCALE GENOMIC DNA]</scope>
    <source>
        <strain evidence="8">ATCC 29371 / PCC 7437</strain>
    </source>
</reference>
<keyword evidence="3 6" id="KW-0812">Transmembrane</keyword>
<keyword evidence="8" id="KW-1185">Reference proteome</keyword>
<keyword evidence="5 6" id="KW-0472">Membrane</keyword>
<evidence type="ECO:0000256" key="6">
    <source>
        <dbReference type="SAM" id="Phobius"/>
    </source>
</evidence>
<dbReference type="OrthoDB" id="417677at2"/>
<evidence type="ECO:0000256" key="5">
    <source>
        <dbReference type="ARBA" id="ARBA00023136"/>
    </source>
</evidence>
<feature type="transmembrane region" description="Helical" evidence="6">
    <location>
        <begin position="96"/>
        <end position="116"/>
    </location>
</feature>
<evidence type="ECO:0000256" key="1">
    <source>
        <dbReference type="ARBA" id="ARBA00004141"/>
    </source>
</evidence>
<feature type="transmembrane region" description="Helical" evidence="6">
    <location>
        <begin position="175"/>
        <end position="198"/>
    </location>
</feature>
<feature type="transmembrane region" description="Helical" evidence="6">
    <location>
        <begin position="347"/>
        <end position="364"/>
    </location>
</feature>
<dbReference type="AlphaFoldDB" id="K9XV47"/>
<sequence length="486" mass="51490">MSTGNFSDPSSPVINPSTRQVGMLTVFRLGLFNLALGLMAVLTLAVLNRVMISELGIPATITAGTLAMSQFVAPARVWFGQLSDSKPILGRHRTGYVLLGAITFSIAVFLAVQVVWQLGAIARANQGWLWNAQTIGWTGLLALIMAIYGLAVSSSSTPFTALLVDISDEDNRPKIVAVVWSMLMVGIVIGGITGSIVLKQIEAGGVQAGQIPLENLQAPINSIFSFIPFLVIALALIATWQVERKYSRFSARSSANNREDSITLRQALKILTASPQTGIFFCFLALFTISLFMQEAVLEPYGGEVFGMSIADTTKLNSYWGIGILLGYGTTGFLIIPRLGKKRTTKIGCLLVAVCFGLIILSGFTQNEMILKVAMVLFGIAAGVATIGGISLMLDLTAAETAGTFIGAWGLAQAMSRALATVAGGVVLDLGKAIFAVPVLAYGLVFGIQAVGMILAIALLNRVNVVEFQTTTRKAIATVMEGDLDG</sequence>
<comment type="similarity">
    <text evidence="2">Belongs to the PucC family.</text>
</comment>
<feature type="transmembrane region" description="Helical" evidence="6">
    <location>
        <begin position="318"/>
        <end position="335"/>
    </location>
</feature>
<dbReference type="Proteomes" id="UP000010473">
    <property type="component" value="Chromosome"/>
</dbReference>
<accession>K9XV47</accession>
<feature type="transmembrane region" description="Helical" evidence="6">
    <location>
        <begin position="218"/>
        <end position="240"/>
    </location>
</feature>
<feature type="transmembrane region" description="Helical" evidence="6">
    <location>
        <begin position="406"/>
        <end position="428"/>
    </location>
</feature>
<evidence type="ECO:0000256" key="3">
    <source>
        <dbReference type="ARBA" id="ARBA00022692"/>
    </source>
</evidence>
<feature type="transmembrane region" description="Helical" evidence="6">
    <location>
        <begin position="278"/>
        <end position="298"/>
    </location>
</feature>
<dbReference type="Pfam" id="PF03209">
    <property type="entry name" value="PUCC"/>
    <property type="match status" value="1"/>
</dbReference>
<dbReference type="GO" id="GO:0016020">
    <property type="term" value="C:membrane"/>
    <property type="evidence" value="ECO:0007669"/>
    <property type="project" value="UniProtKB-SubCell"/>
</dbReference>
<evidence type="ECO:0000256" key="4">
    <source>
        <dbReference type="ARBA" id="ARBA00022989"/>
    </source>
</evidence>
<dbReference type="KEGG" id="scs:Sta7437_2412"/>
<feature type="transmembrane region" description="Helical" evidence="6">
    <location>
        <begin position="434"/>
        <end position="460"/>
    </location>
</feature>
<feature type="transmembrane region" description="Helical" evidence="6">
    <location>
        <begin position="370"/>
        <end position="394"/>
    </location>
</feature>
<dbReference type="InterPro" id="IPR004896">
    <property type="entry name" value="PucC-rel"/>
</dbReference>
<name>K9XV47_STAC7</name>
<dbReference type="STRING" id="111780.Sta7437_2412"/>
<feature type="transmembrane region" description="Helical" evidence="6">
    <location>
        <begin position="26"/>
        <end position="47"/>
    </location>
</feature>
<organism evidence="7 8">
    <name type="scientific">Stanieria cyanosphaera (strain ATCC 29371 / PCC 7437)</name>
    <dbReference type="NCBI Taxonomy" id="111780"/>
    <lineage>
        <taxon>Bacteria</taxon>
        <taxon>Bacillati</taxon>
        <taxon>Cyanobacteriota</taxon>
        <taxon>Cyanophyceae</taxon>
        <taxon>Pleurocapsales</taxon>
        <taxon>Dermocarpellaceae</taxon>
        <taxon>Stanieria</taxon>
    </lineage>
</organism>
<dbReference type="InterPro" id="IPR036259">
    <property type="entry name" value="MFS_trans_sf"/>
</dbReference>
<dbReference type="SUPFAM" id="SSF103473">
    <property type="entry name" value="MFS general substrate transporter"/>
    <property type="match status" value="1"/>
</dbReference>
<dbReference type="PANTHER" id="PTHR23538:SF1">
    <property type="entry name" value="44.5 KD BACTERIOCHLOROPHYLL SYNTHASE SUBUNIT"/>
    <property type="match status" value="1"/>
</dbReference>
<evidence type="ECO:0000313" key="8">
    <source>
        <dbReference type="Proteomes" id="UP000010473"/>
    </source>
</evidence>
<dbReference type="PIRSF" id="PIRSF016565">
    <property type="entry name" value="PucC"/>
    <property type="match status" value="1"/>
</dbReference>
<dbReference type="PANTHER" id="PTHR23538">
    <property type="entry name" value="44.5 KD BACTERIOCHLOROPHYLL SYNTHASE SUBUNIT"/>
    <property type="match status" value="1"/>
</dbReference>
<proteinExistence type="inferred from homology"/>
<dbReference type="InterPro" id="IPR026036">
    <property type="entry name" value="PucC"/>
</dbReference>
<dbReference type="Gene3D" id="1.20.1250.20">
    <property type="entry name" value="MFS general substrate transporter like domains"/>
    <property type="match status" value="1"/>
</dbReference>
<dbReference type="HOGENOM" id="CLU_030017_1_0_3"/>
<gene>
    <name evidence="7" type="ordered locus">Sta7437_2412</name>
</gene>
<protein>
    <submittedName>
        <fullName evidence="7">PUCC protein</fullName>
    </submittedName>
</protein>
<dbReference type="EMBL" id="CP003653">
    <property type="protein sequence ID" value="AFZ35951.1"/>
    <property type="molecule type" value="Genomic_DNA"/>
</dbReference>
<feature type="transmembrane region" description="Helical" evidence="6">
    <location>
        <begin position="136"/>
        <end position="163"/>
    </location>
</feature>
<dbReference type="CDD" id="cd06176">
    <property type="entry name" value="MFS_BCD_PucC-like"/>
    <property type="match status" value="1"/>
</dbReference>
<dbReference type="PATRIC" id="fig|111780.3.peg.2512"/>
<keyword evidence="4 6" id="KW-1133">Transmembrane helix</keyword>